<dbReference type="AlphaFoldDB" id="A0A9W7E8F6"/>
<keyword evidence="3" id="KW-0732">Signal</keyword>
<name>A0A9W7E8F6_9STRA</name>
<evidence type="ECO:0000256" key="2">
    <source>
        <dbReference type="SAM" id="MobiDB-lite"/>
    </source>
</evidence>
<accession>A0A9W7E8F6</accession>
<organism evidence="4 5">
    <name type="scientific">Triparma retinervis</name>
    <dbReference type="NCBI Taxonomy" id="2557542"/>
    <lineage>
        <taxon>Eukaryota</taxon>
        <taxon>Sar</taxon>
        <taxon>Stramenopiles</taxon>
        <taxon>Ochrophyta</taxon>
        <taxon>Bolidophyceae</taxon>
        <taxon>Parmales</taxon>
        <taxon>Triparmaceae</taxon>
        <taxon>Triparma</taxon>
    </lineage>
</organism>
<dbReference type="EMBL" id="BRXZ01001360">
    <property type="protein sequence ID" value="GMH69273.1"/>
    <property type="molecule type" value="Genomic_DNA"/>
</dbReference>
<feature type="region of interest" description="Disordered" evidence="2">
    <location>
        <begin position="137"/>
        <end position="172"/>
    </location>
</feature>
<reference evidence="4" key="1">
    <citation type="submission" date="2022-07" db="EMBL/GenBank/DDBJ databases">
        <title>Genome analysis of Parmales, a sister group of diatoms, reveals the evolutionary specialization of diatoms from phago-mixotrophs to photoautotrophs.</title>
        <authorList>
            <person name="Ban H."/>
            <person name="Sato S."/>
            <person name="Yoshikawa S."/>
            <person name="Kazumasa Y."/>
            <person name="Nakamura Y."/>
            <person name="Ichinomiya M."/>
            <person name="Saitoh K."/>
            <person name="Sato N."/>
            <person name="Blanc-Mathieu R."/>
            <person name="Endo H."/>
            <person name="Kuwata A."/>
            <person name="Ogata H."/>
        </authorList>
    </citation>
    <scope>NUCLEOTIDE SEQUENCE</scope>
</reference>
<dbReference type="SUPFAM" id="SSF48403">
    <property type="entry name" value="Ankyrin repeat"/>
    <property type="match status" value="1"/>
</dbReference>
<evidence type="ECO:0008006" key="6">
    <source>
        <dbReference type="Google" id="ProtNLM"/>
    </source>
</evidence>
<keyword evidence="1" id="KW-0040">ANK repeat</keyword>
<feature type="signal peptide" evidence="3">
    <location>
        <begin position="1"/>
        <end position="22"/>
    </location>
</feature>
<comment type="caution">
    <text evidence="4">The sequence shown here is derived from an EMBL/GenBank/DDBJ whole genome shotgun (WGS) entry which is preliminary data.</text>
</comment>
<sequence length="172" mass="19040">MKNPRSFLLLALLFIISPLILASSTAAQDEMIIQYASRNDVSGIARVIREGGNIDFRDEKSGQTALMRAILSGQTSAVYYLLKHGARTDYEPIFRACWGSESRHTETVRIFLEAGVPVGVLGGPGGKMTLEEAARSNKMTTQLIERYKKREKDTEKRGGKEEGGNTRSETEL</sequence>
<feature type="compositionally biased region" description="Basic and acidic residues" evidence="2">
    <location>
        <begin position="145"/>
        <end position="172"/>
    </location>
</feature>
<dbReference type="InterPro" id="IPR002110">
    <property type="entry name" value="Ankyrin_rpt"/>
</dbReference>
<dbReference type="InterPro" id="IPR036770">
    <property type="entry name" value="Ankyrin_rpt-contain_sf"/>
</dbReference>
<dbReference type="OrthoDB" id="1577640at2759"/>
<dbReference type="PROSITE" id="PS50297">
    <property type="entry name" value="ANK_REP_REGION"/>
    <property type="match status" value="1"/>
</dbReference>
<evidence type="ECO:0000313" key="4">
    <source>
        <dbReference type="EMBL" id="GMH69273.1"/>
    </source>
</evidence>
<dbReference type="Gene3D" id="1.25.40.20">
    <property type="entry name" value="Ankyrin repeat-containing domain"/>
    <property type="match status" value="1"/>
</dbReference>
<protein>
    <recommendedName>
        <fullName evidence="6">Ankyrin repeat domain-containing protein</fullName>
    </recommendedName>
</protein>
<proteinExistence type="predicted"/>
<dbReference type="Pfam" id="PF12796">
    <property type="entry name" value="Ank_2"/>
    <property type="match status" value="1"/>
</dbReference>
<evidence type="ECO:0000256" key="3">
    <source>
        <dbReference type="SAM" id="SignalP"/>
    </source>
</evidence>
<feature type="repeat" description="ANK" evidence="1">
    <location>
        <begin position="61"/>
        <end position="93"/>
    </location>
</feature>
<evidence type="ECO:0000313" key="5">
    <source>
        <dbReference type="Proteomes" id="UP001165082"/>
    </source>
</evidence>
<keyword evidence="5" id="KW-1185">Reference proteome</keyword>
<gene>
    <name evidence="4" type="ORF">TrRE_jg12975</name>
</gene>
<feature type="chain" id="PRO_5040907778" description="Ankyrin repeat domain-containing protein" evidence="3">
    <location>
        <begin position="23"/>
        <end position="172"/>
    </location>
</feature>
<dbReference type="PROSITE" id="PS50088">
    <property type="entry name" value="ANK_REPEAT"/>
    <property type="match status" value="1"/>
</dbReference>
<evidence type="ECO:0000256" key="1">
    <source>
        <dbReference type="PROSITE-ProRule" id="PRU00023"/>
    </source>
</evidence>
<dbReference type="Proteomes" id="UP001165082">
    <property type="component" value="Unassembled WGS sequence"/>
</dbReference>